<dbReference type="InterPro" id="IPR013785">
    <property type="entry name" value="Aldolase_TIM"/>
</dbReference>
<dbReference type="InterPro" id="IPR002489">
    <property type="entry name" value="Glu_synth_asu_C"/>
</dbReference>
<dbReference type="GO" id="GO:0006537">
    <property type="term" value="P:glutamate biosynthetic process"/>
    <property type="evidence" value="ECO:0007669"/>
    <property type="project" value="UniProtKB-KW"/>
</dbReference>
<evidence type="ECO:0000313" key="20">
    <source>
        <dbReference type="EMBL" id="WMS87087.1"/>
    </source>
</evidence>
<dbReference type="InterPro" id="IPR006982">
    <property type="entry name" value="Glu_synth_centr_N"/>
</dbReference>
<evidence type="ECO:0000313" key="21">
    <source>
        <dbReference type="Proteomes" id="UP001239782"/>
    </source>
</evidence>
<dbReference type="InterPro" id="IPR050711">
    <property type="entry name" value="ET-N_metabolism_enzyme"/>
</dbReference>
<dbReference type="InterPro" id="IPR029055">
    <property type="entry name" value="Ntn_hydrolases_N"/>
</dbReference>
<keyword evidence="11" id="KW-0408">Iron</keyword>
<keyword evidence="21" id="KW-1185">Reference proteome</keyword>
<dbReference type="CDD" id="cd00982">
    <property type="entry name" value="gltB_C"/>
    <property type="match status" value="1"/>
</dbReference>
<gene>
    <name evidence="20" type="primary">gltB</name>
    <name evidence="20" type="ORF">Q9312_17915</name>
</gene>
<dbReference type="Gene3D" id="2.160.20.60">
    <property type="entry name" value="Glutamate synthase, alpha subunit, C-terminal domain"/>
    <property type="match status" value="1"/>
</dbReference>
<keyword evidence="10 20" id="KW-0560">Oxidoreductase</keyword>
<dbReference type="Pfam" id="PF01645">
    <property type="entry name" value="Glu_synthase"/>
    <property type="match status" value="1"/>
</dbReference>
<dbReference type="PANTHER" id="PTHR11938:SF148">
    <property type="entry name" value="GLUTAMATE SYNTHASE [NADPH] LARGE CHAIN"/>
    <property type="match status" value="1"/>
</dbReference>
<evidence type="ECO:0000256" key="9">
    <source>
        <dbReference type="ARBA" id="ARBA00022962"/>
    </source>
</evidence>
<feature type="domain" description="Glutamine amidotransferase type-2" evidence="19">
    <location>
        <begin position="14"/>
        <end position="407"/>
    </location>
</feature>
<dbReference type="SUPFAM" id="SSF69336">
    <property type="entry name" value="Alpha subunit of glutamate synthase, C-terminal domain"/>
    <property type="match status" value="1"/>
</dbReference>
<evidence type="ECO:0000256" key="3">
    <source>
        <dbReference type="ARBA" id="ARBA00009716"/>
    </source>
</evidence>
<evidence type="ECO:0000256" key="16">
    <source>
        <dbReference type="ARBA" id="ARBA00048151"/>
    </source>
</evidence>
<comment type="pathway">
    <text evidence="15">Amino-acid biosynthesis; L-glutamate biosynthesis via GLT pathway; L-glutamate from 2-oxoglutarate and L-glutamine (NADP(+) route): step 1/1.</text>
</comment>
<dbReference type="EMBL" id="CP133548">
    <property type="protein sequence ID" value="WMS87087.1"/>
    <property type="molecule type" value="Genomic_DNA"/>
</dbReference>
<dbReference type="InterPro" id="IPR002932">
    <property type="entry name" value="Glu_synthdom"/>
</dbReference>
<dbReference type="KEGG" id="plei:Q9312_17915"/>
<evidence type="ECO:0000256" key="5">
    <source>
        <dbReference type="ARBA" id="ARBA00022605"/>
    </source>
</evidence>
<comment type="cofactor">
    <cofactor evidence="2">
        <name>[3Fe-4S] cluster</name>
        <dbReference type="ChEBI" id="CHEBI:21137"/>
    </cofactor>
</comment>
<evidence type="ECO:0000256" key="2">
    <source>
        <dbReference type="ARBA" id="ARBA00001927"/>
    </source>
</evidence>
<dbReference type="Gene3D" id="3.20.20.70">
    <property type="entry name" value="Aldolase class I"/>
    <property type="match status" value="2"/>
</dbReference>
<keyword evidence="13" id="KW-0314">Glutamate biosynthesis</keyword>
<evidence type="ECO:0000256" key="7">
    <source>
        <dbReference type="ARBA" id="ARBA00022643"/>
    </source>
</evidence>
<evidence type="ECO:0000259" key="19">
    <source>
        <dbReference type="PROSITE" id="PS51278"/>
    </source>
</evidence>
<dbReference type="RefSeq" id="WP_309202226.1">
    <property type="nucleotide sequence ID" value="NZ_CP133548.1"/>
</dbReference>
<evidence type="ECO:0000256" key="8">
    <source>
        <dbReference type="ARBA" id="ARBA00022723"/>
    </source>
</evidence>
<name>A0AA51RT01_9GAMM</name>
<dbReference type="Pfam" id="PF01493">
    <property type="entry name" value="GXGXG"/>
    <property type="match status" value="1"/>
</dbReference>
<dbReference type="SUPFAM" id="SSF51395">
    <property type="entry name" value="FMN-linked oxidoreductases"/>
    <property type="match status" value="1"/>
</dbReference>
<dbReference type="PANTHER" id="PTHR11938">
    <property type="entry name" value="FAD NADPH DEHYDROGENASE/OXIDOREDUCTASE"/>
    <property type="match status" value="1"/>
</dbReference>
<evidence type="ECO:0000256" key="11">
    <source>
        <dbReference type="ARBA" id="ARBA00023004"/>
    </source>
</evidence>
<keyword evidence="5" id="KW-0028">Amino-acid biosynthesis</keyword>
<keyword evidence="12" id="KW-0411">Iron-sulfur</keyword>
<dbReference type="FunFam" id="3.20.20.70:FF:000061">
    <property type="entry name" value="Glutamate synthase large subunit"/>
    <property type="match status" value="1"/>
</dbReference>
<dbReference type="InterPro" id="IPR017932">
    <property type="entry name" value="GATase_2_dom"/>
</dbReference>
<evidence type="ECO:0000256" key="10">
    <source>
        <dbReference type="ARBA" id="ARBA00023002"/>
    </source>
</evidence>
<comment type="catalytic activity">
    <reaction evidence="16">
        <text>2 L-glutamate + NADP(+) = L-glutamine + 2-oxoglutarate + NADPH + H(+)</text>
        <dbReference type="Rhea" id="RHEA:15501"/>
        <dbReference type="ChEBI" id="CHEBI:15378"/>
        <dbReference type="ChEBI" id="CHEBI:16810"/>
        <dbReference type="ChEBI" id="CHEBI:29985"/>
        <dbReference type="ChEBI" id="CHEBI:57783"/>
        <dbReference type="ChEBI" id="CHEBI:58349"/>
        <dbReference type="ChEBI" id="CHEBI:58359"/>
        <dbReference type="EC" id="1.4.1.13"/>
    </reaction>
</comment>
<comment type="cofactor">
    <cofactor evidence="1">
        <name>FMN</name>
        <dbReference type="ChEBI" id="CHEBI:58210"/>
    </cofactor>
</comment>
<keyword evidence="6" id="KW-0285">Flavoprotein</keyword>
<accession>A0AA51RT01</accession>
<dbReference type="CDD" id="cd02808">
    <property type="entry name" value="GltS_FMN"/>
    <property type="match status" value="1"/>
</dbReference>
<dbReference type="Pfam" id="PF04898">
    <property type="entry name" value="Glu_syn_central"/>
    <property type="match status" value="1"/>
</dbReference>
<evidence type="ECO:0000256" key="13">
    <source>
        <dbReference type="ARBA" id="ARBA00023164"/>
    </source>
</evidence>
<dbReference type="GO" id="GO:0019676">
    <property type="term" value="P:ammonia assimilation cycle"/>
    <property type="evidence" value="ECO:0007669"/>
    <property type="project" value="TreeGrafter"/>
</dbReference>
<dbReference type="Pfam" id="PF00310">
    <property type="entry name" value="GATase_2"/>
    <property type="match status" value="1"/>
</dbReference>
<dbReference type="FunFam" id="3.60.20.10:FF:000001">
    <property type="entry name" value="Glutamate synthase, large subunit"/>
    <property type="match status" value="1"/>
</dbReference>
<reference evidence="20 21" key="1">
    <citation type="submission" date="2023-08" db="EMBL/GenBank/DDBJ databases">
        <title>Pleionea litopenaei sp. nov., isolated from stomach of juvenile Litopenaeus vannamei.</title>
        <authorList>
            <person name="Rho A.M."/>
            <person name="Hwang C.Y."/>
        </authorList>
    </citation>
    <scope>NUCLEOTIDE SEQUENCE [LARGE SCALE GENOMIC DNA]</scope>
    <source>
        <strain evidence="20 21">HL-JVS1</strain>
    </source>
</reference>
<protein>
    <recommendedName>
        <fullName evidence="17">Glutamate synthase [NADPH] large chain</fullName>
        <ecNumber evidence="4">1.4.1.13</ecNumber>
    </recommendedName>
    <alternativeName>
        <fullName evidence="18">Glutamate synthase subunit alpha</fullName>
    </alternativeName>
</protein>
<keyword evidence="8" id="KW-0479">Metal-binding</keyword>
<dbReference type="PROSITE" id="PS51278">
    <property type="entry name" value="GATASE_TYPE_2"/>
    <property type="match status" value="1"/>
</dbReference>
<evidence type="ECO:0000256" key="18">
    <source>
        <dbReference type="ARBA" id="ARBA00079921"/>
    </source>
</evidence>
<dbReference type="CDD" id="cd00713">
    <property type="entry name" value="GltS"/>
    <property type="match status" value="1"/>
</dbReference>
<evidence type="ECO:0000256" key="14">
    <source>
        <dbReference type="ARBA" id="ARBA00023291"/>
    </source>
</evidence>
<keyword evidence="14" id="KW-0003">3Fe-4S</keyword>
<evidence type="ECO:0000256" key="12">
    <source>
        <dbReference type="ARBA" id="ARBA00023014"/>
    </source>
</evidence>
<dbReference type="Gene3D" id="3.60.20.10">
    <property type="entry name" value="Glutamine Phosphoribosylpyrophosphate, subunit 1, domain 1"/>
    <property type="match status" value="1"/>
</dbReference>
<dbReference type="GO" id="GO:0046872">
    <property type="term" value="F:metal ion binding"/>
    <property type="evidence" value="ECO:0007669"/>
    <property type="project" value="UniProtKB-KW"/>
</dbReference>
<evidence type="ECO:0000256" key="4">
    <source>
        <dbReference type="ARBA" id="ARBA00012079"/>
    </source>
</evidence>
<proteinExistence type="inferred from homology"/>
<evidence type="ECO:0000256" key="15">
    <source>
        <dbReference type="ARBA" id="ARBA00037898"/>
    </source>
</evidence>
<dbReference type="SUPFAM" id="SSF56235">
    <property type="entry name" value="N-terminal nucleophile aminohydrolases (Ntn hydrolases)"/>
    <property type="match status" value="1"/>
</dbReference>
<sequence length="1485" mass="163493">MSSLYHHSQAKDNCGFGMIAHIEGEASHQLVETSLQALNRMTHRGAVASDGLSGDGCGLLIQKPEAFLRRVAADEGFKLGKDFAVGMVFLSQNESLAATCREVLEQEIRRETLSVIGWRKVPKDTSICGEVALNSLPQIEQIFVQGMPGWSKHDMERRLFIARRRAAWRLLREINCPDYYVSSLSCMVMVYKALVMPRHLAQFYPDLQASDFTSAICLFHQRFSTNTLPQWKYAQPFRFLAHNGEINTITGNRNWSKARTSKFVTPLLPDLKEIEPLVNQTGSDSSSLDNMLEVFLAGGMDIFRALRLLIPPAWQNLPGMDPDLRAFYEFNSMHIEPWDGPAGIVMTNGQHVACTLDRNGLRPARYVITKDNLITLASEVGVWDYDEADVLEKGRVGPGELLAVDTAMGKIWKSREIDDELKTRHPYREWLEENHLTLSRYSQETIDPISSEQLLEQQKRFTISEEEKRSILLPLANQGVEATGSMGDDTPVAVLSAQPRNLFDYFRQQFAQVTNPPIDSLREKASMSLETCIGVEYNVFQETTGHAYRVVLESPVLTHSEYQQLAQLKGKHYRHYTVRLALQPNETLAEAMERMVEEALSVVRDGVVLLCLSDRELNAEEVPIHAALATGAIHNAMIEQGLRCDCNIIVCSGYVRDPHHFAVLCGLGATAVYPYLAYQSIAALIEDQTAAALSEAILNYRQGIEYGLRKILSKMGISTMASYRGAQLFEGLGLHSEVIRRCFPGMASRIEGVNFEWLEQHAREQHQRAKQQQQPLPQGGLLKYQFNGELHAYNPDVVQQLQTAVTTGQYDDYQQFADTVNQRSPLALRDLLRLAPSKNPLALEQVESSASIFTRFDSAAMSIGALSPEAHESLAIAMNRLGGNSNSGEGGEDAARFGTLKNSNIKQIASGRFGVTAHYLVNAKVLQIKVAQGAKPGEGGQLPGHKVTALIAQLRHSVPGVTLISPPPHHDIYSIEDLAQLIFDLKQVNPTARVSVKLVAEPGVGTIAAGVAKAYADMITISGYDGGTGASPLSSIKYAGSPWELGLAEVQQALVENGLRHKVTVQVDGGLKTGLDVIKGAILGAESFGFGTGPMVALGCKYLRICHLNNCATGVATQDEQLRQKYFHGLPEKVENYFQFIAQEVRQWLAYLGISKLEDIIGQTHLLKRIESSIDKHKQINLDAILSSASVVNQFPNYCVEQSNPSFDKGLLNEQILADAKLAVESQQAIALSYRIKNYQRSIGARLSGFIAETYGAQGVTEHPVQLNFSGTAGQSFGVWNSPGMQLTVEGDANDYVGKGMSGGRIVLRPARVSSLVSRRNSIIGNTCLYGATGGELFAAGRAGERFAVRNSGASAVVEGLGAHGCEYMTGGCVVVLGNVGWNFAAGMTGGEAFILDQSNLFHEYCNQEFVSIERLSEVNNPNTVQRLRELIEQHAQYTQSEWAQQILESFEHYLGAFKYVSPKVKVVAKEPRPKAKLISLVKAG</sequence>
<evidence type="ECO:0000256" key="6">
    <source>
        <dbReference type="ARBA" id="ARBA00022630"/>
    </source>
</evidence>
<evidence type="ECO:0000256" key="17">
    <source>
        <dbReference type="ARBA" id="ARBA00072108"/>
    </source>
</evidence>
<keyword evidence="9" id="KW-0315">Glutamine amidotransferase</keyword>
<comment type="similarity">
    <text evidence="3">Belongs to the glutamate synthase family.</text>
</comment>
<evidence type="ECO:0000256" key="1">
    <source>
        <dbReference type="ARBA" id="ARBA00001917"/>
    </source>
</evidence>
<dbReference type="EC" id="1.4.1.13" evidence="4"/>
<dbReference type="GO" id="GO:0004355">
    <property type="term" value="F:glutamate synthase (NADPH) activity"/>
    <property type="evidence" value="ECO:0007669"/>
    <property type="project" value="UniProtKB-EC"/>
</dbReference>
<dbReference type="GO" id="GO:0051538">
    <property type="term" value="F:3 iron, 4 sulfur cluster binding"/>
    <property type="evidence" value="ECO:0007669"/>
    <property type="project" value="UniProtKB-KW"/>
</dbReference>
<dbReference type="Proteomes" id="UP001239782">
    <property type="component" value="Chromosome"/>
</dbReference>
<organism evidence="20 21">
    <name type="scientific">Pleionea litopenaei</name>
    <dbReference type="NCBI Taxonomy" id="3070815"/>
    <lineage>
        <taxon>Bacteria</taxon>
        <taxon>Pseudomonadati</taxon>
        <taxon>Pseudomonadota</taxon>
        <taxon>Gammaproteobacteria</taxon>
        <taxon>Oceanospirillales</taxon>
        <taxon>Pleioneaceae</taxon>
        <taxon>Pleionea</taxon>
    </lineage>
</organism>
<keyword evidence="7" id="KW-0288">FMN</keyword>
<dbReference type="NCBIfam" id="NF008730">
    <property type="entry name" value="PRK11750.1"/>
    <property type="match status" value="1"/>
</dbReference>
<dbReference type="InterPro" id="IPR036485">
    <property type="entry name" value="Glu_synth_asu_C_sf"/>
</dbReference>